<feature type="region of interest" description="Disordered" evidence="2">
    <location>
        <begin position="100"/>
        <end position="121"/>
    </location>
</feature>
<dbReference type="Pfam" id="PF00722">
    <property type="entry name" value="Glyco_hydro_16"/>
    <property type="match status" value="1"/>
</dbReference>
<gene>
    <name evidence="4" type="ORF">BDQ12DRAFT_747792</name>
</gene>
<dbReference type="SUPFAM" id="SSF49899">
    <property type="entry name" value="Concanavalin A-like lectins/glucanases"/>
    <property type="match status" value="1"/>
</dbReference>
<dbReference type="InterPro" id="IPR050546">
    <property type="entry name" value="Glycosyl_Hydrlase_16"/>
</dbReference>
<dbReference type="OrthoDB" id="4781at2759"/>
<name>A0A5C3M159_9AGAR</name>
<reference evidence="4 5" key="1">
    <citation type="journal article" date="2019" name="Nat. Ecol. Evol.">
        <title>Megaphylogeny resolves global patterns of mushroom evolution.</title>
        <authorList>
            <person name="Varga T."/>
            <person name="Krizsan K."/>
            <person name="Foldi C."/>
            <person name="Dima B."/>
            <person name="Sanchez-Garcia M."/>
            <person name="Sanchez-Ramirez S."/>
            <person name="Szollosi G.J."/>
            <person name="Szarkandi J.G."/>
            <person name="Papp V."/>
            <person name="Albert L."/>
            <person name="Andreopoulos W."/>
            <person name="Angelini C."/>
            <person name="Antonin V."/>
            <person name="Barry K.W."/>
            <person name="Bougher N.L."/>
            <person name="Buchanan P."/>
            <person name="Buyck B."/>
            <person name="Bense V."/>
            <person name="Catcheside P."/>
            <person name="Chovatia M."/>
            <person name="Cooper J."/>
            <person name="Damon W."/>
            <person name="Desjardin D."/>
            <person name="Finy P."/>
            <person name="Geml J."/>
            <person name="Haridas S."/>
            <person name="Hughes K."/>
            <person name="Justo A."/>
            <person name="Karasinski D."/>
            <person name="Kautmanova I."/>
            <person name="Kiss B."/>
            <person name="Kocsube S."/>
            <person name="Kotiranta H."/>
            <person name="LaButti K.M."/>
            <person name="Lechner B.E."/>
            <person name="Liimatainen K."/>
            <person name="Lipzen A."/>
            <person name="Lukacs Z."/>
            <person name="Mihaltcheva S."/>
            <person name="Morgado L.N."/>
            <person name="Niskanen T."/>
            <person name="Noordeloos M.E."/>
            <person name="Ohm R.A."/>
            <person name="Ortiz-Santana B."/>
            <person name="Ovrebo C."/>
            <person name="Racz N."/>
            <person name="Riley R."/>
            <person name="Savchenko A."/>
            <person name="Shiryaev A."/>
            <person name="Soop K."/>
            <person name="Spirin V."/>
            <person name="Szebenyi C."/>
            <person name="Tomsovsky M."/>
            <person name="Tulloss R.E."/>
            <person name="Uehling J."/>
            <person name="Grigoriev I.V."/>
            <person name="Vagvolgyi C."/>
            <person name="Papp T."/>
            <person name="Martin F.M."/>
            <person name="Miettinen O."/>
            <person name="Hibbett D.S."/>
            <person name="Nagy L.G."/>
        </authorList>
    </citation>
    <scope>NUCLEOTIDE SEQUENCE [LARGE SCALE GENOMIC DNA]</scope>
    <source>
        <strain evidence="4 5">CBS 166.37</strain>
    </source>
</reference>
<dbReference type="EMBL" id="ML213603">
    <property type="protein sequence ID" value="TFK38507.1"/>
    <property type="molecule type" value="Genomic_DNA"/>
</dbReference>
<dbReference type="InterPro" id="IPR000757">
    <property type="entry name" value="Beta-glucanase-like"/>
</dbReference>
<dbReference type="PANTHER" id="PTHR10963">
    <property type="entry name" value="GLYCOSYL HYDROLASE-RELATED"/>
    <property type="match status" value="1"/>
</dbReference>
<dbReference type="Proteomes" id="UP000308652">
    <property type="component" value="Unassembled WGS sequence"/>
</dbReference>
<keyword evidence="5" id="KW-1185">Reference proteome</keyword>
<protein>
    <submittedName>
        <fullName evidence="4">GH16 beta-1,3-glucan recognition protein</fullName>
    </submittedName>
</protein>
<dbReference type="GO" id="GO:0004553">
    <property type="term" value="F:hydrolase activity, hydrolyzing O-glycosyl compounds"/>
    <property type="evidence" value="ECO:0007669"/>
    <property type="project" value="InterPro"/>
</dbReference>
<dbReference type="InterPro" id="IPR013320">
    <property type="entry name" value="ConA-like_dom_sf"/>
</dbReference>
<organism evidence="4 5">
    <name type="scientific">Crucibulum laeve</name>
    <dbReference type="NCBI Taxonomy" id="68775"/>
    <lineage>
        <taxon>Eukaryota</taxon>
        <taxon>Fungi</taxon>
        <taxon>Dikarya</taxon>
        <taxon>Basidiomycota</taxon>
        <taxon>Agaricomycotina</taxon>
        <taxon>Agaricomycetes</taxon>
        <taxon>Agaricomycetidae</taxon>
        <taxon>Agaricales</taxon>
        <taxon>Agaricineae</taxon>
        <taxon>Nidulariaceae</taxon>
        <taxon>Crucibulum</taxon>
    </lineage>
</organism>
<evidence type="ECO:0000313" key="4">
    <source>
        <dbReference type="EMBL" id="TFK38507.1"/>
    </source>
</evidence>
<evidence type="ECO:0000259" key="3">
    <source>
        <dbReference type="PROSITE" id="PS51762"/>
    </source>
</evidence>
<evidence type="ECO:0000256" key="2">
    <source>
        <dbReference type="SAM" id="MobiDB-lite"/>
    </source>
</evidence>
<dbReference type="GO" id="GO:0005975">
    <property type="term" value="P:carbohydrate metabolic process"/>
    <property type="evidence" value="ECO:0007669"/>
    <property type="project" value="InterPro"/>
</dbReference>
<dbReference type="STRING" id="68775.A0A5C3M159"/>
<dbReference type="AlphaFoldDB" id="A0A5C3M159"/>
<feature type="domain" description="GH16" evidence="3">
    <location>
        <begin position="255"/>
        <end position="603"/>
    </location>
</feature>
<feature type="region of interest" description="Disordered" evidence="2">
    <location>
        <begin position="53"/>
        <end position="86"/>
    </location>
</feature>
<comment type="similarity">
    <text evidence="1">Belongs to the glycosyl hydrolase 16 family.</text>
</comment>
<feature type="region of interest" description="Disordered" evidence="2">
    <location>
        <begin position="1"/>
        <end position="37"/>
    </location>
</feature>
<evidence type="ECO:0000256" key="1">
    <source>
        <dbReference type="ARBA" id="ARBA00006865"/>
    </source>
</evidence>
<evidence type="ECO:0000313" key="5">
    <source>
        <dbReference type="Proteomes" id="UP000308652"/>
    </source>
</evidence>
<dbReference type="PANTHER" id="PTHR10963:SF55">
    <property type="entry name" value="GLYCOSIDE HYDROLASE FAMILY 16 PROTEIN"/>
    <property type="match status" value="1"/>
</dbReference>
<dbReference type="PROSITE" id="PS51762">
    <property type="entry name" value="GH16_2"/>
    <property type="match status" value="1"/>
</dbReference>
<dbReference type="Gene3D" id="2.60.120.200">
    <property type="match status" value="1"/>
</dbReference>
<accession>A0A5C3M159</accession>
<sequence length="603" mass="66644">MPPQRPSEVEAESRHASHSRTTSGAVSYDSPPITPRSFTFGNVANPFSPPASVASFSSPDHTPIGTPAIHSHQSQPHYPFPDVTPRSGITSMSTSVADLSRSSSSYFGSRPGTADYAGSARPSSARIREAFASPKTRPLTMYSAAQPAAARVQRERPKSTMLTSTSSLHKPWMTERDPYSRLAYFLTYGVMLLGVAAGVIRCYTGWQDVPLLGNLCLVMDENFDTDEGVFGDNGKFFREVDMSGFGNGEFEMTTASTNNSFVRDGYLYIAPTLTSDNIGADAIVDGYVYNITGCTFNITQGLSYTSSSTQTANASAIGMDQEFDAAGYYKACSAVSNSTAGQIINPVQSARISTRRSANIKFGRVEVRAKIPNGDWLWPAIWMLPVDNTYGAWPLSGELLSLVFLWLGGPDAPREIDIMEARGNGPRYPKQGNNWVRGSLNWGPSPWLNAVAKTFGAWEMRRGSYSADFHTYALEWDEDFMRLYVDTRLHHLLDLRMKKQSFWERGDFPAVIQNGSEAVILNNPWVNGTKAAPFDQSFYLIMNVAVGGTNGWFPDGDEKPWLDGSTTAMSDFWRTKDKWLPSWPSKVEDRAMVVDHVKMWQKC</sequence>
<proteinExistence type="inferred from homology"/>